<organism evidence="2 3">
    <name type="scientific">Intestinimonas massiliensis</name>
    <name type="common">ex Afouda et al. 2020</name>
    <dbReference type="NCBI Taxonomy" id="1673721"/>
    <lineage>
        <taxon>Bacteria</taxon>
        <taxon>Bacillati</taxon>
        <taxon>Bacillota</taxon>
        <taxon>Clostridia</taxon>
        <taxon>Eubacteriales</taxon>
        <taxon>Intestinimonas</taxon>
    </lineage>
</organism>
<comment type="caution">
    <text evidence="2">The sequence shown here is derived from an EMBL/GenBank/DDBJ whole genome shotgun (WGS) entry which is preliminary data.</text>
</comment>
<accession>A0AAW5JJV0</accession>
<keyword evidence="1" id="KW-1133">Transmembrane helix</keyword>
<dbReference type="RefSeq" id="WP_256303379.1">
    <property type="nucleotide sequence ID" value="NZ_JANFYS010000006.1"/>
</dbReference>
<keyword evidence="1" id="KW-0812">Transmembrane</keyword>
<evidence type="ECO:0000256" key="1">
    <source>
        <dbReference type="SAM" id="Phobius"/>
    </source>
</evidence>
<keyword evidence="1" id="KW-0472">Membrane</keyword>
<dbReference type="Proteomes" id="UP001204562">
    <property type="component" value="Unassembled WGS sequence"/>
</dbReference>
<reference evidence="2" key="1">
    <citation type="submission" date="2022-06" db="EMBL/GenBank/DDBJ databases">
        <title>Isolation of gut microbiota from human fecal samples.</title>
        <authorList>
            <person name="Pamer E.G."/>
            <person name="Barat B."/>
            <person name="Waligurski E."/>
            <person name="Medina S."/>
            <person name="Paddock L."/>
            <person name="Mostad J."/>
        </authorList>
    </citation>
    <scope>NUCLEOTIDE SEQUENCE</scope>
    <source>
        <strain evidence="2">DFI.9.91</strain>
    </source>
</reference>
<sequence>MNDRSRARLLLVELILDLVIFALCAAVCVALLVRARSMNRESTELTQAVYLAQTAAETWRSHGDGADRTVDGYQVQHTRTGGGTSVQTGRVRISRDGRLVYELEVSLP</sequence>
<dbReference type="EMBL" id="JANFYS010000006">
    <property type="protein sequence ID" value="MCQ4769658.1"/>
    <property type="molecule type" value="Genomic_DNA"/>
</dbReference>
<gene>
    <name evidence="2" type="ORF">NE579_04135</name>
</gene>
<evidence type="ECO:0000313" key="3">
    <source>
        <dbReference type="Proteomes" id="UP001204562"/>
    </source>
</evidence>
<proteinExistence type="predicted"/>
<protein>
    <recommendedName>
        <fullName evidence="4">Type II secretion system protein</fullName>
    </recommendedName>
</protein>
<name>A0AAW5JJV0_9FIRM</name>
<evidence type="ECO:0000313" key="2">
    <source>
        <dbReference type="EMBL" id="MCQ4769658.1"/>
    </source>
</evidence>
<evidence type="ECO:0008006" key="4">
    <source>
        <dbReference type="Google" id="ProtNLM"/>
    </source>
</evidence>
<dbReference type="AlphaFoldDB" id="A0AAW5JJV0"/>
<feature type="transmembrane region" description="Helical" evidence="1">
    <location>
        <begin position="14"/>
        <end position="33"/>
    </location>
</feature>